<keyword evidence="4 7" id="KW-0812">Transmembrane</keyword>
<keyword evidence="12" id="KW-1185">Reference proteome</keyword>
<comment type="subcellular location">
    <subcellularLocation>
        <location evidence="1">Membrane</location>
        <topology evidence="1">Multi-pass membrane protein</topology>
    </subcellularLocation>
</comment>
<keyword evidence="3 7" id="KW-0813">Transport</keyword>
<dbReference type="GO" id="GO:0005886">
    <property type="term" value="C:plasma membrane"/>
    <property type="evidence" value="ECO:0007669"/>
    <property type="project" value="TreeGrafter"/>
</dbReference>
<dbReference type="Proteomes" id="UP000306420">
    <property type="component" value="Unassembled WGS sequence"/>
</dbReference>
<dbReference type="Gene3D" id="1.20.1080.10">
    <property type="entry name" value="Glycerol uptake facilitator protein"/>
    <property type="match status" value="1"/>
</dbReference>
<dbReference type="InterPro" id="IPR050363">
    <property type="entry name" value="MIP/Aquaporin"/>
</dbReference>
<feature type="transmembrane region" description="Helical" evidence="8">
    <location>
        <begin position="39"/>
        <end position="61"/>
    </location>
</feature>
<dbReference type="SUPFAM" id="SSF81338">
    <property type="entry name" value="Aquaporin-like"/>
    <property type="match status" value="1"/>
</dbReference>
<evidence type="ECO:0000313" key="11">
    <source>
        <dbReference type="Proteomes" id="UP000306420"/>
    </source>
</evidence>
<dbReference type="InterPro" id="IPR000425">
    <property type="entry name" value="MIP"/>
</dbReference>
<feature type="transmembrane region" description="Helical" evidence="8">
    <location>
        <begin position="163"/>
        <end position="184"/>
    </location>
</feature>
<dbReference type="PRINTS" id="PR00783">
    <property type="entry name" value="MINTRINSICP"/>
</dbReference>
<feature type="transmembrane region" description="Helical" evidence="8">
    <location>
        <begin position="211"/>
        <end position="233"/>
    </location>
</feature>
<evidence type="ECO:0000256" key="7">
    <source>
        <dbReference type="RuleBase" id="RU000477"/>
    </source>
</evidence>
<evidence type="ECO:0000313" key="12">
    <source>
        <dbReference type="Proteomes" id="UP000823401"/>
    </source>
</evidence>
<evidence type="ECO:0000256" key="2">
    <source>
        <dbReference type="ARBA" id="ARBA00006175"/>
    </source>
</evidence>
<dbReference type="InterPro" id="IPR023271">
    <property type="entry name" value="Aquaporin-like"/>
</dbReference>
<evidence type="ECO:0000256" key="3">
    <source>
        <dbReference type="ARBA" id="ARBA00022448"/>
    </source>
</evidence>
<dbReference type="Proteomes" id="UP000823401">
    <property type="component" value="Unassembled WGS sequence"/>
</dbReference>
<sequence>MMDFVGELLGTFILVLLGNGVVAGNVLKGTKGENTGWIMITLGWGLAVTLGVLVSGFYSPAHLNPAVSIAFAVLGQVSWGTAFMYIIAQMIGAMLAQVVVWLQYLPHWDMTPDPETKLAAFSTAPAVRDTTSNFIGEVVGTAVLVIGVMAMGPNNLSSGFGPFVVGAIVASIGLSLGGTTGYAINPARDLGPRIVYQFLPMKNKGNADWGYAWIPVLGPIVGGIVGGLIYNLVLAGI</sequence>
<evidence type="ECO:0000256" key="6">
    <source>
        <dbReference type="ARBA" id="ARBA00023136"/>
    </source>
</evidence>
<feature type="transmembrane region" description="Helical" evidence="8">
    <location>
        <begin position="134"/>
        <end position="151"/>
    </location>
</feature>
<dbReference type="PROSITE" id="PS00221">
    <property type="entry name" value="MIP"/>
    <property type="match status" value="1"/>
</dbReference>
<dbReference type="GO" id="GO:0015254">
    <property type="term" value="F:glycerol channel activity"/>
    <property type="evidence" value="ECO:0007669"/>
    <property type="project" value="TreeGrafter"/>
</dbReference>
<dbReference type="AlphaFoldDB" id="A0A5R9DXN1"/>
<dbReference type="PANTHER" id="PTHR43829:SF9">
    <property type="entry name" value="AQUAPORIN-9"/>
    <property type="match status" value="1"/>
</dbReference>
<evidence type="ECO:0000313" key="9">
    <source>
        <dbReference type="EMBL" id="MBG9978598.1"/>
    </source>
</evidence>
<reference evidence="10 11" key="1">
    <citation type="submission" date="2019-05" db="EMBL/GenBank/DDBJ databases">
        <title>The metagenome of a microbial culture collection derived from dairy environment covers the genomic content of the human microbiome.</title>
        <authorList>
            <person name="Roder T."/>
            <person name="Wuthrich D."/>
            <person name="Sattari Z."/>
            <person name="Von Ah U."/>
            <person name="Bar C."/>
            <person name="Ronchi F."/>
            <person name="Macpherson A.J."/>
            <person name="Ganal-Vonarburg S.C."/>
            <person name="Bruggmann R."/>
            <person name="Vergeres G."/>
        </authorList>
    </citation>
    <scope>NUCLEOTIDE SEQUENCE [LARGE SCALE GENOMIC DNA]</scope>
    <source>
        <strain evidence="10 11">FAM 24227</strain>
    </source>
</reference>
<dbReference type="OrthoDB" id="9807293at2"/>
<comment type="caution">
    <text evidence="10">The sequence shown here is derived from an EMBL/GenBank/DDBJ whole genome shotgun (WGS) entry which is preliminary data.</text>
</comment>
<gene>
    <name evidence="10" type="ORF">FEZ33_09270</name>
    <name evidence="9" type="ORF">HYQ42_07325</name>
</gene>
<evidence type="ECO:0000256" key="4">
    <source>
        <dbReference type="ARBA" id="ARBA00022692"/>
    </source>
</evidence>
<organism evidence="10 11">
    <name type="scientific">Ruoffia tabacinasalis</name>
    <dbReference type="NCBI Taxonomy" id="87458"/>
    <lineage>
        <taxon>Bacteria</taxon>
        <taxon>Bacillati</taxon>
        <taxon>Bacillota</taxon>
        <taxon>Bacilli</taxon>
        <taxon>Lactobacillales</taxon>
        <taxon>Aerococcaceae</taxon>
        <taxon>Ruoffia</taxon>
    </lineage>
</organism>
<keyword evidence="6 8" id="KW-0472">Membrane</keyword>
<keyword evidence="5 8" id="KW-1133">Transmembrane helix</keyword>
<dbReference type="NCBIfam" id="TIGR00861">
    <property type="entry name" value="MIP"/>
    <property type="match status" value="1"/>
</dbReference>
<protein>
    <submittedName>
        <fullName evidence="10">Aquaporin family protein</fullName>
    </submittedName>
</protein>
<reference evidence="9 12" key="2">
    <citation type="submission" date="2020-07" db="EMBL/GenBank/DDBJ databases">
        <title>Facklamia lactis sp. nov., isolated from raw milk.</title>
        <authorList>
            <person name="Doll E.V."/>
            <person name="Huptas C."/>
            <person name="Staib L."/>
            <person name="Wenning M."/>
            <person name="Scherer S."/>
        </authorList>
    </citation>
    <scope>NUCLEOTIDE SEQUENCE [LARGE SCALE GENOMIC DNA]</scope>
    <source>
        <strain evidence="9 12">DSM 104272</strain>
    </source>
</reference>
<proteinExistence type="inferred from homology"/>
<comment type="similarity">
    <text evidence="2 7">Belongs to the MIP/aquaporin (TC 1.A.8) family.</text>
</comment>
<dbReference type="EMBL" id="VBSP01000037">
    <property type="protein sequence ID" value="TLQ40134.1"/>
    <property type="molecule type" value="Genomic_DNA"/>
</dbReference>
<dbReference type="PANTHER" id="PTHR43829">
    <property type="entry name" value="AQUAPORIN OR AQUAGLYCEROPORIN RELATED"/>
    <property type="match status" value="1"/>
</dbReference>
<dbReference type="InterPro" id="IPR022357">
    <property type="entry name" value="MIP_CS"/>
</dbReference>
<dbReference type="EMBL" id="JACCEL010000016">
    <property type="protein sequence ID" value="MBG9978598.1"/>
    <property type="molecule type" value="Genomic_DNA"/>
</dbReference>
<name>A0A5R9DXN1_9LACT</name>
<evidence type="ECO:0000256" key="5">
    <source>
        <dbReference type="ARBA" id="ARBA00022989"/>
    </source>
</evidence>
<evidence type="ECO:0000256" key="8">
    <source>
        <dbReference type="SAM" id="Phobius"/>
    </source>
</evidence>
<accession>A0A5R9DXN1</accession>
<dbReference type="RefSeq" id="WP_138405104.1">
    <property type="nucleotide sequence ID" value="NZ_CP144682.1"/>
</dbReference>
<evidence type="ECO:0000313" key="10">
    <source>
        <dbReference type="EMBL" id="TLQ40134.1"/>
    </source>
</evidence>
<feature type="transmembrane region" description="Helical" evidence="8">
    <location>
        <begin position="82"/>
        <end position="104"/>
    </location>
</feature>
<dbReference type="Pfam" id="PF00230">
    <property type="entry name" value="MIP"/>
    <property type="match status" value="1"/>
</dbReference>
<evidence type="ECO:0000256" key="1">
    <source>
        <dbReference type="ARBA" id="ARBA00004141"/>
    </source>
</evidence>